<gene>
    <name evidence="2" type="ORF">UC3_01695</name>
</gene>
<organism evidence="2 3">
    <name type="scientific">Enterococcus phoeniculicola ATCC BAA-412</name>
    <dbReference type="NCBI Taxonomy" id="1158610"/>
    <lineage>
        <taxon>Bacteria</taxon>
        <taxon>Bacillati</taxon>
        <taxon>Bacillota</taxon>
        <taxon>Bacilli</taxon>
        <taxon>Lactobacillales</taxon>
        <taxon>Enterococcaceae</taxon>
        <taxon>Enterococcus</taxon>
    </lineage>
</organism>
<evidence type="ECO:0000313" key="2">
    <source>
        <dbReference type="EMBL" id="EOL44065.1"/>
    </source>
</evidence>
<evidence type="ECO:0008006" key="4">
    <source>
        <dbReference type="Google" id="ProtNLM"/>
    </source>
</evidence>
<proteinExistence type="predicted"/>
<dbReference type="NCBIfam" id="TIGR04518">
    <property type="entry name" value="ECF_S_folT_fam"/>
    <property type="match status" value="1"/>
</dbReference>
<dbReference type="RefSeq" id="WP_010768358.1">
    <property type="nucleotide sequence ID" value="NZ_ASWE01000003.1"/>
</dbReference>
<dbReference type="InterPro" id="IPR024529">
    <property type="entry name" value="ECF_trnsprt_substrate-spec"/>
</dbReference>
<keyword evidence="1" id="KW-0472">Membrane</keyword>
<name>R3WQG5_9ENTE</name>
<sequence>MKKKIDGRMISVMGLLIAMMVVLSQILGFEVQFLKITFTFVPELIMGLLFGPLWTGIGAAIADVIGMMLFPKAAFFIGFTINAFIGGLVYGFFFYKKEVTLLRAFLCTLTNTIIISLILTPLWLSIMYNVPLNSWAIWAPRLMKISVMLPLETVMLYLVGIALPYRSWIKRFA</sequence>
<dbReference type="EMBL" id="AJAT01000014">
    <property type="protein sequence ID" value="EOL44065.1"/>
    <property type="molecule type" value="Genomic_DNA"/>
</dbReference>
<reference evidence="2 3" key="1">
    <citation type="submission" date="2013-02" db="EMBL/GenBank/DDBJ databases">
        <title>The Genome Sequence of Enterococcus phoeniculicola BAA-412.</title>
        <authorList>
            <consortium name="The Broad Institute Genome Sequencing Platform"/>
            <consortium name="The Broad Institute Genome Sequencing Center for Infectious Disease"/>
            <person name="Earl A.M."/>
            <person name="Gilmore M.S."/>
            <person name="Lebreton F."/>
            <person name="Walker B."/>
            <person name="Young S.K."/>
            <person name="Zeng Q."/>
            <person name="Gargeya S."/>
            <person name="Fitzgerald M."/>
            <person name="Haas B."/>
            <person name="Abouelleil A."/>
            <person name="Alvarado L."/>
            <person name="Arachchi H.M."/>
            <person name="Berlin A.M."/>
            <person name="Chapman S.B."/>
            <person name="Dewar J."/>
            <person name="Goldberg J."/>
            <person name="Griggs A."/>
            <person name="Gujja S."/>
            <person name="Hansen M."/>
            <person name="Howarth C."/>
            <person name="Imamovic A."/>
            <person name="Larimer J."/>
            <person name="McCowan C."/>
            <person name="Murphy C."/>
            <person name="Neiman D."/>
            <person name="Pearson M."/>
            <person name="Priest M."/>
            <person name="Roberts A."/>
            <person name="Saif S."/>
            <person name="Shea T."/>
            <person name="Sisk P."/>
            <person name="Sykes S."/>
            <person name="Wortman J."/>
            <person name="Nusbaum C."/>
            <person name="Birren B."/>
        </authorList>
    </citation>
    <scope>NUCLEOTIDE SEQUENCE [LARGE SCALE GENOMIC DNA]</scope>
    <source>
        <strain evidence="2 3">ATCC BAA-412</strain>
    </source>
</reference>
<dbReference type="Pfam" id="PF12822">
    <property type="entry name" value="ECF_trnsprt"/>
    <property type="match status" value="1"/>
</dbReference>
<feature type="transmembrane region" description="Helical" evidence="1">
    <location>
        <begin position="101"/>
        <end position="124"/>
    </location>
</feature>
<comment type="caution">
    <text evidence="2">The sequence shown here is derived from an EMBL/GenBank/DDBJ whole genome shotgun (WGS) entry which is preliminary data.</text>
</comment>
<dbReference type="Gene3D" id="1.10.1760.20">
    <property type="match status" value="1"/>
</dbReference>
<dbReference type="STRING" id="154621.RV11_GL000323"/>
<dbReference type="InterPro" id="IPR030949">
    <property type="entry name" value="ECF_S_folate_fam"/>
</dbReference>
<evidence type="ECO:0000313" key="3">
    <source>
        <dbReference type="Proteomes" id="UP000013785"/>
    </source>
</evidence>
<keyword evidence="1" id="KW-1133">Transmembrane helix</keyword>
<dbReference type="eggNOG" id="COG3275">
    <property type="taxonomic scope" value="Bacteria"/>
</dbReference>
<dbReference type="GO" id="GO:0022857">
    <property type="term" value="F:transmembrane transporter activity"/>
    <property type="evidence" value="ECO:0007669"/>
    <property type="project" value="InterPro"/>
</dbReference>
<dbReference type="OrthoDB" id="4624at2"/>
<feature type="transmembrane region" description="Helical" evidence="1">
    <location>
        <begin position="145"/>
        <end position="165"/>
    </location>
</feature>
<evidence type="ECO:0000256" key="1">
    <source>
        <dbReference type="SAM" id="Phobius"/>
    </source>
</evidence>
<feature type="transmembrane region" description="Helical" evidence="1">
    <location>
        <begin position="44"/>
        <end position="66"/>
    </location>
</feature>
<keyword evidence="3" id="KW-1185">Reference proteome</keyword>
<dbReference type="PATRIC" id="fig|1158610.3.peg.1684"/>
<keyword evidence="1" id="KW-0812">Transmembrane</keyword>
<protein>
    <recommendedName>
        <fullName evidence="4">Integral membrane protein</fullName>
    </recommendedName>
</protein>
<dbReference type="HOGENOM" id="CLU_098232_3_0_9"/>
<dbReference type="Proteomes" id="UP000013785">
    <property type="component" value="Unassembled WGS sequence"/>
</dbReference>
<accession>R3WQG5</accession>
<dbReference type="AlphaFoldDB" id="R3WQG5"/>
<feature type="transmembrane region" description="Helical" evidence="1">
    <location>
        <begin position="73"/>
        <end position="95"/>
    </location>
</feature>